<dbReference type="InterPro" id="IPR052435">
    <property type="entry name" value="YY1-Transcr_Regul"/>
</dbReference>
<dbReference type="PANTHER" id="PTHR16088">
    <property type="entry name" value="YY1 ASSOCIATED PROTEIN-RELATED"/>
    <property type="match status" value="1"/>
</dbReference>
<proteinExistence type="predicted"/>
<feature type="region of interest" description="Disordered" evidence="4">
    <location>
        <begin position="401"/>
        <end position="424"/>
    </location>
</feature>
<sequence length="1917" mass="216683">MKRGGGPNELDPPPKVSKTRESVDEDECVGDWQASLGCSLAERLEKITTVQHLTTRQVKRLLKDVLTNEDVVSALRRYIDGEFREPETGEVSAATRRRAKSLGLFSILSDLGGNSDYHLESRAITRSLTRRIEESLQNQFPHSTTPEKEAPCTILDMEFPDEDDGNGKNIGNDLDISLTDSDYQPNDGDYKILRRDQVLDFTEASKHNSCVTDVENESCLNGSRSSTESDSQIDLDSCDDCIQPNNIDNSVFCGNDNNLDIRTSRLTRSKAKSLKSLSELRNGVSFEKHENSNSSVSFRPDDAVEFSLPGSSHCYPDAEEGEEEEEEEEELNATEDITNKNYSTTTNKDVDIEDSDNDVYTQFLRSLFTSASNSANCTPNKSNPGINAPVKASTICEKLLGDEPNKNNRSQPSNGHHSEMTSRPISRLVNDINDDEDDDDPEFDVMAELDDVDREDFFYELRDDRAVRVSKMEAKVRCFLSTPSLYYNLIFSFIGIKMLLNNGLIDEVVFNAIFKLLFISVQNLHEDLRELFSSEGHENRTHQSKTPSFLAMKAYGQRLFHMDRNTFRNSSQINEFNNPQHIQSPAPNEIFHKTTDTPVNPTVTRCRITLTETELVRLERQLVMHIQLLTTNFLLTYDFPDMHEYVTRPCATLLKTLIAKRQAFDLVALQQNIPDKYPVTSFYWCCPTLEMAVDLISDYAGLSMLPRLPWNPYKRGVGNSLTKSQSFALPIPYCLLRIMTNSPIWSYACLMPTVLGPHPKSHVRLIFHPSEDALMVMGLADFSGALSRTRKSLEPKTLNYHHQSRSRGSKCKQPCRYIAYRLIGRHILPYRTLLQLRSRRWNLLANRDSIDNAGDSKHVPVATRRLLQLYTELSQPGEVDLKRIQQYANEMTTLAAPYGLPLIVECLTDKNSKDLFTFEGLPTDVGYEHVLNSNYRNENAKRRLDVLTEFIENAECFWRSQIGKTHSIEMKTTNSTDVEGESIVKLEPPVECDVLGPNYLPAIPVDLNPDGTVVLSKTSEPALVEVFKVSDDSESIHDSNNHSENPVNNLSNQETQKYRTVQTKKSHHIEFILARINKQKSYKLSDDDKVEPPASAENHDISDGIVAPSSVECILNDQQLEEMPNILESYWSHTGNDALDVCQKVADALVNLFHFGFDKFCAARGDANLGPRKFCHMLKSSVLNPHIPSADASSVCSNNFQSVLDSSIFIADECQSQAAGIFPSACLMTSSRFVARCRARGDANSSDLLTLPSSIITHTQAITDEMDVRRARSLLDRCRTYLAPGDYKNMMINLSNLSQAIQTPRLITSNHEQSDKTEVLLSLACVLNCLKKHLSLWEDFVCLLTPSQARSLGLLSTYFNLARINRVQRVLQDIVPRDRRFWRRLRNLADSCSIEARHIPVKKKFYTGVRDNSAHDPSNADKQNLHDCSERATNGTRNIRKSSVLQQGQSSGTILSKTQTKSRVRGLRHRNMHDAFSKAWSVLESSWRNRPVLLSRIASLINTRHKPYVGFEQSFEESDVLARHPVGNSTYPENLNQNAGISSNRYIPSPINALSPQLRSFLSEGWEVCTDLASTAHNRNNSLGTLWARRQCPCRCHPSASSNSVPITNQSGKPIKKVDSLGLRHCISCSLRVHRGIVYVDECNLHLRHVKITWPPGFKPKAHLPRSSLSADSVANQIPRPATIHHASSNIPTRTALSELAKMHARLHSTNRVSNHRNFLPDMAGRRVSIEFVPSFKSSTSDSRQIDDSSNQDECNALEGTDDVQLSCPTIDKHQRLVDVDSRNGLIPRELHSKFDVENPMSWSLDDEAACFNTEAFASTYNENHEGDPCELVNDDWTPEEDRQLLEFCKAKGRYSSQMFTDLAKIWEPKPYVYSAQRNPLELEERFKHLMRITLREAYDPELFQTPYRDESSCEDD</sequence>
<dbReference type="EMBL" id="QMKO01001472">
    <property type="protein sequence ID" value="RTG89937.1"/>
    <property type="molecule type" value="Genomic_DNA"/>
</dbReference>
<dbReference type="GO" id="GO:0003712">
    <property type="term" value="F:transcription coregulator activity"/>
    <property type="evidence" value="ECO:0007669"/>
    <property type="project" value="TreeGrafter"/>
</dbReference>
<dbReference type="Proteomes" id="UP000290809">
    <property type="component" value="Unassembled WGS sequence"/>
</dbReference>
<dbReference type="PANTHER" id="PTHR16088:SF3">
    <property type="entry name" value="GON-4-LIKE PROTEIN"/>
    <property type="match status" value="1"/>
</dbReference>
<accession>A0A430QQM2</accession>
<organism evidence="5 6">
    <name type="scientific">Schistosoma bovis</name>
    <name type="common">Blood fluke</name>
    <dbReference type="NCBI Taxonomy" id="6184"/>
    <lineage>
        <taxon>Eukaryota</taxon>
        <taxon>Metazoa</taxon>
        <taxon>Spiralia</taxon>
        <taxon>Lophotrochozoa</taxon>
        <taxon>Platyhelminthes</taxon>
        <taxon>Trematoda</taxon>
        <taxon>Digenea</taxon>
        <taxon>Strigeidida</taxon>
        <taxon>Schistosomatoidea</taxon>
        <taxon>Schistosomatidae</taxon>
        <taxon>Schistosoma</taxon>
    </lineage>
</organism>
<protein>
    <submittedName>
        <fullName evidence="5">Uncharacterized protein</fullName>
    </submittedName>
</protein>
<feature type="region of interest" description="Disordered" evidence="4">
    <location>
        <begin position="312"/>
        <end position="349"/>
    </location>
</feature>
<feature type="compositionally biased region" description="Acidic residues" evidence="4">
    <location>
        <begin position="317"/>
        <end position="333"/>
    </location>
</feature>
<keyword evidence="6" id="KW-1185">Reference proteome</keyword>
<evidence type="ECO:0000256" key="4">
    <source>
        <dbReference type="SAM" id="MobiDB-lite"/>
    </source>
</evidence>
<name>A0A430QQM2_SCHBO</name>
<evidence type="ECO:0000256" key="2">
    <source>
        <dbReference type="ARBA" id="ARBA00023163"/>
    </source>
</evidence>
<dbReference type="GO" id="GO:0006355">
    <property type="term" value="P:regulation of DNA-templated transcription"/>
    <property type="evidence" value="ECO:0007669"/>
    <property type="project" value="TreeGrafter"/>
</dbReference>
<keyword evidence="1" id="KW-0805">Transcription regulation</keyword>
<evidence type="ECO:0000256" key="3">
    <source>
        <dbReference type="ARBA" id="ARBA00023242"/>
    </source>
</evidence>
<evidence type="ECO:0000256" key="1">
    <source>
        <dbReference type="ARBA" id="ARBA00023015"/>
    </source>
</evidence>
<comment type="caution">
    <text evidence="5">The sequence shown here is derived from an EMBL/GenBank/DDBJ whole genome shotgun (WGS) entry which is preliminary data.</text>
</comment>
<evidence type="ECO:0000313" key="5">
    <source>
        <dbReference type="EMBL" id="RTG89937.1"/>
    </source>
</evidence>
<gene>
    <name evidence="5" type="ORF">DC041_0008590</name>
</gene>
<keyword evidence="2" id="KW-0804">Transcription</keyword>
<keyword evidence="3" id="KW-0539">Nucleus</keyword>
<dbReference type="GO" id="GO:0005634">
    <property type="term" value="C:nucleus"/>
    <property type="evidence" value="ECO:0007669"/>
    <property type="project" value="TreeGrafter"/>
</dbReference>
<dbReference type="STRING" id="6184.A0A430QQM2"/>
<evidence type="ECO:0000313" key="6">
    <source>
        <dbReference type="Proteomes" id="UP000290809"/>
    </source>
</evidence>
<reference evidence="5 6" key="1">
    <citation type="journal article" date="2019" name="PLoS Pathog.">
        <title>Genome sequence of the bovine parasite Schistosoma bovis Tanzania.</title>
        <authorList>
            <person name="Oey H."/>
            <person name="Zakrzewski M."/>
            <person name="Gobert G."/>
            <person name="Gravermann K."/>
            <person name="Stoye J."/>
            <person name="Jones M."/>
            <person name="Mcmanus D."/>
            <person name="Krause L."/>
        </authorList>
    </citation>
    <scope>NUCLEOTIDE SEQUENCE [LARGE SCALE GENOMIC DNA]</scope>
    <source>
        <strain evidence="5 6">TAN1997</strain>
    </source>
</reference>
<feature type="region of interest" description="Disordered" evidence="4">
    <location>
        <begin position="1"/>
        <end position="24"/>
    </location>
</feature>
<feature type="compositionally biased region" description="Polar residues" evidence="4">
    <location>
        <begin position="335"/>
        <end position="347"/>
    </location>
</feature>